<keyword evidence="4" id="KW-0539">Nucleus</keyword>
<accession>A0ABR3YDM8</accession>
<keyword evidence="1 4" id="KW-0489">Methyltransferase</keyword>
<comment type="similarity">
    <text evidence="4">Belongs to the BMT2 family.</text>
</comment>
<sequence length="296" mass="33195">MTAKKTSKKLSQLSRGRPPTLRPNRPALSAKATRNLIRSHHQLLKARAQALEAGDDELVRKLDEQIEANGGLESYQLASKIGQSLERGGDTSKLLIEWINSRLRELKGSPFKLRVLEVGALSTKNACSLNPFLDVTRIDLHSQEPGIQQQDFMERPLPAGHEDQFHLISLSLVLNYVPNATGRGEMLKRCVKFLTDVFPSGCPMISFKPLLFLVLPAPCVTNSRYLTEEKLQQIMSSIGFSLERSKMTSKLIYQLWEYTAVPDKKLFKKELINPGRTRNNFAIVLNDNPSPSASKT</sequence>
<evidence type="ECO:0000256" key="4">
    <source>
        <dbReference type="HAMAP-Rule" id="MF_03044"/>
    </source>
</evidence>
<keyword evidence="3 4" id="KW-0949">S-adenosyl-L-methionine</keyword>
<comment type="subcellular location">
    <subcellularLocation>
        <location evidence="4">Nucleus</location>
        <location evidence="4">Nucleolus</location>
    </subcellularLocation>
</comment>
<reference evidence="6 7" key="1">
    <citation type="journal article" date="2024" name="IMA Fungus">
        <title>IMA Genome - F19 : A genome assembly and annotation guide to empower mycologists, including annotated draft genome sequences of Ceratocystis pirilliformis, Diaporthe australafricana, Fusarium ophioides, Paecilomyces lecythidis, and Sporothrix stenoceras.</title>
        <authorList>
            <person name="Aylward J."/>
            <person name="Wilson A.M."/>
            <person name="Visagie C.M."/>
            <person name="Spraker J."/>
            <person name="Barnes I."/>
            <person name="Buitendag C."/>
            <person name="Ceriani C."/>
            <person name="Del Mar Angel L."/>
            <person name="du Plessis D."/>
            <person name="Fuchs T."/>
            <person name="Gasser K."/>
            <person name="Kramer D."/>
            <person name="Li W."/>
            <person name="Munsamy K."/>
            <person name="Piso A."/>
            <person name="Price J.L."/>
            <person name="Sonnekus B."/>
            <person name="Thomas C."/>
            <person name="van der Nest A."/>
            <person name="van Dijk A."/>
            <person name="van Heerden A."/>
            <person name="van Vuuren N."/>
            <person name="Yilmaz N."/>
            <person name="Duong T.A."/>
            <person name="van der Merwe N.A."/>
            <person name="Wingfield M.J."/>
            <person name="Wingfield B.D."/>
        </authorList>
    </citation>
    <scope>NUCLEOTIDE SEQUENCE [LARGE SCALE GENOMIC DNA]</scope>
    <source>
        <strain evidence="6 7">CMW 18167</strain>
    </source>
</reference>
<feature type="binding site" evidence="4">
    <location>
        <position position="139"/>
    </location>
    <ligand>
        <name>S-adenosyl-L-methionine</name>
        <dbReference type="ChEBI" id="CHEBI:59789"/>
    </ligand>
</feature>
<dbReference type="Proteomes" id="UP001583193">
    <property type="component" value="Unassembled WGS sequence"/>
</dbReference>
<dbReference type="EMBL" id="JAVDPF010000001">
    <property type="protein sequence ID" value="KAL1886367.1"/>
    <property type="molecule type" value="Genomic_DNA"/>
</dbReference>
<evidence type="ECO:0000313" key="7">
    <source>
        <dbReference type="Proteomes" id="UP001583193"/>
    </source>
</evidence>
<dbReference type="PANTHER" id="PTHR21008:SF1">
    <property type="entry name" value="25S RRNA (ADENINE(2142)-N(1))-METHYLTRANSFERASE"/>
    <property type="match status" value="1"/>
</dbReference>
<evidence type="ECO:0000256" key="5">
    <source>
        <dbReference type="SAM" id="MobiDB-lite"/>
    </source>
</evidence>
<evidence type="ECO:0000313" key="6">
    <source>
        <dbReference type="EMBL" id="KAL1886367.1"/>
    </source>
</evidence>
<protein>
    <recommendedName>
        <fullName evidence="4">25S rRNA adenine-N(1) methyltransferase</fullName>
        <ecNumber evidence="4">2.1.1.-</ecNumber>
    </recommendedName>
</protein>
<evidence type="ECO:0000256" key="2">
    <source>
        <dbReference type="ARBA" id="ARBA00022679"/>
    </source>
</evidence>
<comment type="caution">
    <text evidence="6">The sequence shown here is derived from an EMBL/GenBank/DDBJ whole genome shotgun (WGS) entry which is preliminary data.</text>
</comment>
<dbReference type="InterPro" id="IPR021867">
    <property type="entry name" value="Bmt2/SAMTOR"/>
</dbReference>
<dbReference type="GO" id="GO:0032259">
    <property type="term" value="P:methylation"/>
    <property type="evidence" value="ECO:0007669"/>
    <property type="project" value="UniProtKB-KW"/>
</dbReference>
<dbReference type="Pfam" id="PF11968">
    <property type="entry name" value="Bmt2"/>
    <property type="match status" value="1"/>
</dbReference>
<name>A0ABR3YDM8_9EURO</name>
<evidence type="ECO:0000256" key="1">
    <source>
        <dbReference type="ARBA" id="ARBA00022603"/>
    </source>
</evidence>
<feature type="binding site" evidence="4">
    <location>
        <position position="119"/>
    </location>
    <ligand>
        <name>S-adenosyl-L-methionine</name>
        <dbReference type="ChEBI" id="CHEBI:59789"/>
    </ligand>
</feature>
<dbReference type="InterPro" id="IPR029063">
    <property type="entry name" value="SAM-dependent_MTases_sf"/>
</dbReference>
<dbReference type="EC" id="2.1.1.-" evidence="4"/>
<comment type="function">
    <text evidence="4">S-adenosyl-L-methionine-dependent methyltransferase that specifically methylates the N(1) position of an adenine present in helix 65 in 25S rRNA.</text>
</comment>
<dbReference type="HAMAP" id="MF_03044">
    <property type="entry name" value="BMT2"/>
    <property type="match status" value="1"/>
</dbReference>
<gene>
    <name evidence="6" type="primary">BMT2</name>
    <name evidence="6" type="ORF">Plec18167_000297</name>
</gene>
<evidence type="ECO:0000256" key="3">
    <source>
        <dbReference type="ARBA" id="ARBA00022691"/>
    </source>
</evidence>
<organism evidence="6 7">
    <name type="scientific">Paecilomyces lecythidis</name>
    <dbReference type="NCBI Taxonomy" id="3004212"/>
    <lineage>
        <taxon>Eukaryota</taxon>
        <taxon>Fungi</taxon>
        <taxon>Dikarya</taxon>
        <taxon>Ascomycota</taxon>
        <taxon>Pezizomycotina</taxon>
        <taxon>Eurotiomycetes</taxon>
        <taxon>Eurotiomycetidae</taxon>
        <taxon>Eurotiales</taxon>
        <taxon>Thermoascaceae</taxon>
        <taxon>Paecilomyces</taxon>
    </lineage>
</organism>
<dbReference type="GO" id="GO:0008168">
    <property type="term" value="F:methyltransferase activity"/>
    <property type="evidence" value="ECO:0007669"/>
    <property type="project" value="UniProtKB-KW"/>
</dbReference>
<dbReference type="SUPFAM" id="SSF53335">
    <property type="entry name" value="S-adenosyl-L-methionine-dependent methyltransferases"/>
    <property type="match status" value="1"/>
</dbReference>
<dbReference type="PANTHER" id="PTHR21008">
    <property type="entry name" value="S-ADENOSYLMETHIONINE SENSOR UPSTREAM OF MTORC1-RELATED"/>
    <property type="match status" value="1"/>
</dbReference>
<keyword evidence="2 4" id="KW-0808">Transferase</keyword>
<keyword evidence="7" id="KW-1185">Reference proteome</keyword>
<feature type="region of interest" description="Disordered" evidence="5">
    <location>
        <begin position="1"/>
        <end position="29"/>
    </location>
</feature>
<proteinExistence type="inferred from homology"/>